<evidence type="ECO:0008006" key="3">
    <source>
        <dbReference type="Google" id="ProtNLM"/>
    </source>
</evidence>
<sequence length="119" mass="11836">MKALITLPLVVAIAACSNSGANYQPILDGPKDAAYQSDLASCRALAKNQTQLNRRTMGKAAIGAGIGAALGSADDEGDATGGAIAGALAGGLTGVGDAREKKQSILINCMRGRGHNVVG</sequence>
<accession>A0A238JJ97</accession>
<evidence type="ECO:0000313" key="2">
    <source>
        <dbReference type="Proteomes" id="UP000225972"/>
    </source>
</evidence>
<gene>
    <name evidence="1" type="ORF">TRP8649_04350</name>
</gene>
<evidence type="ECO:0000313" key="1">
    <source>
        <dbReference type="EMBL" id="SMX30207.1"/>
    </source>
</evidence>
<protein>
    <recommendedName>
        <fullName evidence="3">Glycine zipper family protein</fullName>
    </recommendedName>
</protein>
<dbReference type="EMBL" id="FXXP01000003">
    <property type="protein sequence ID" value="SMX30207.1"/>
    <property type="molecule type" value="Genomic_DNA"/>
</dbReference>
<dbReference type="Proteomes" id="UP000225972">
    <property type="component" value="Unassembled WGS sequence"/>
</dbReference>
<dbReference type="OrthoDB" id="7067979at2"/>
<keyword evidence="2" id="KW-1185">Reference proteome</keyword>
<organism evidence="1 2">
    <name type="scientific">Pelagimonas phthalicica</name>
    <dbReference type="NCBI Taxonomy" id="1037362"/>
    <lineage>
        <taxon>Bacteria</taxon>
        <taxon>Pseudomonadati</taxon>
        <taxon>Pseudomonadota</taxon>
        <taxon>Alphaproteobacteria</taxon>
        <taxon>Rhodobacterales</taxon>
        <taxon>Roseobacteraceae</taxon>
        <taxon>Pelagimonas</taxon>
    </lineage>
</organism>
<proteinExistence type="predicted"/>
<reference evidence="2" key="1">
    <citation type="submission" date="2017-05" db="EMBL/GenBank/DDBJ databases">
        <authorList>
            <person name="Rodrigo-Torres L."/>
            <person name="Arahal R. D."/>
            <person name="Lucena T."/>
        </authorList>
    </citation>
    <scope>NUCLEOTIDE SEQUENCE [LARGE SCALE GENOMIC DNA]</scope>
    <source>
        <strain evidence="2">CECT 8649</strain>
    </source>
</reference>
<dbReference type="PROSITE" id="PS51257">
    <property type="entry name" value="PROKAR_LIPOPROTEIN"/>
    <property type="match status" value="1"/>
</dbReference>
<dbReference type="AlphaFoldDB" id="A0A238JJ97"/>
<dbReference type="RefSeq" id="WP_099249056.1">
    <property type="nucleotide sequence ID" value="NZ_FXXP01000003.1"/>
</dbReference>
<name>A0A238JJ97_9RHOB</name>